<evidence type="ECO:0000313" key="4">
    <source>
        <dbReference type="Proteomes" id="UP000054408"/>
    </source>
</evidence>
<dbReference type="EMBL" id="GL349433">
    <property type="protein sequence ID" value="KNC46100.1"/>
    <property type="molecule type" value="Genomic_DNA"/>
</dbReference>
<evidence type="ECO:0000256" key="1">
    <source>
        <dbReference type="SAM" id="Coils"/>
    </source>
</evidence>
<evidence type="ECO:0000313" key="3">
    <source>
        <dbReference type="EMBL" id="KNC46100.1"/>
    </source>
</evidence>
<proteinExistence type="predicted"/>
<keyword evidence="1" id="KW-0175">Coiled coil</keyword>
<feature type="compositionally biased region" description="Basic residues" evidence="2">
    <location>
        <begin position="726"/>
        <end position="744"/>
    </location>
</feature>
<evidence type="ECO:0000256" key="2">
    <source>
        <dbReference type="SAM" id="MobiDB-lite"/>
    </source>
</evidence>
<dbReference type="PROSITE" id="PS50096">
    <property type="entry name" value="IQ"/>
    <property type="match status" value="1"/>
</dbReference>
<dbReference type="RefSeq" id="XP_013763078.1">
    <property type="nucleotide sequence ID" value="XM_013907624.1"/>
</dbReference>
<gene>
    <name evidence="3" type="ORF">AMSG_00217</name>
</gene>
<dbReference type="AlphaFoldDB" id="A0A0L0D1W2"/>
<dbReference type="Proteomes" id="UP000054408">
    <property type="component" value="Unassembled WGS sequence"/>
</dbReference>
<keyword evidence="4" id="KW-1185">Reference proteome</keyword>
<dbReference type="eggNOG" id="ENOG502SCJ1">
    <property type="taxonomic scope" value="Eukaryota"/>
</dbReference>
<feature type="region of interest" description="Disordered" evidence="2">
    <location>
        <begin position="696"/>
        <end position="744"/>
    </location>
</feature>
<feature type="region of interest" description="Disordered" evidence="2">
    <location>
        <begin position="1"/>
        <end position="48"/>
    </location>
</feature>
<feature type="coiled-coil region" evidence="1">
    <location>
        <begin position="405"/>
        <end position="432"/>
    </location>
</feature>
<organism evidence="3 4">
    <name type="scientific">Thecamonas trahens ATCC 50062</name>
    <dbReference type="NCBI Taxonomy" id="461836"/>
    <lineage>
        <taxon>Eukaryota</taxon>
        <taxon>Apusozoa</taxon>
        <taxon>Apusomonadida</taxon>
        <taxon>Apusomonadidae</taxon>
        <taxon>Thecamonas</taxon>
    </lineage>
</organism>
<sequence length="744" mass="83981">MSRHIRTVGTDQLRLAQPEALKTQPAPSSREAAGRGGASGDGDGEPGAKMVALESKWARLQQVEQNAFMTPRERQKFVKDLQGLCRGYRDVNGELLDSVADLQARLTMMEAREKTLRAELKAQHKVTSMYEQFSFVPVSLSADKLQGDVEAIENDIRVNELVTDEPQNLMAPSLPADDNGRKWMLMELKFERLEQLIVVLKKKLLRFEANEHLARVVEEYGDLPHIIRDNNRLKQENTKLRSREQRFACDPLLNRYFGESDETFLRVLTMALQNELAAHRALVAKHNLAANPSLALLVRPPTELPDPTTLADLDTWLQDPLLRNDFGDELKAWREANIGGSPPSQVSPANALALLQELNRVKETNDLLTAQVARLEDERRLSANVGLMREYCDAEFAHPLKGLAKKQFQDINEKLLAELKSVNSQFAQAEATLAMQSGILATMSSEKQTLMEENVIIGKRVLALLNQNKELHKRMEKTSQLCHSLYLANLSTIQGVLASKLPESQIETFVHFFHRDILLTYLTMYNAAVRIQSWYRGVKVRVFLARRYAFVARACLRFKRRPVRRPQLPELSSSVASLDSDQMMPSASAVSGGSNHVTGLVAAEYDEGPLPTFLPVLHTLSRIVLHVDADIRTVLQIKSVLAICKLEIQEKLRPTMELELHRWQRYVSHKHAKINQVVARVLKPKDTADFAQQFLSRGLDAGTQTEDENPDEATKETKSGASSAKRDRRKSKEKKRRHARSRGA</sequence>
<reference evidence="3 4" key="1">
    <citation type="submission" date="2010-05" db="EMBL/GenBank/DDBJ databases">
        <title>The Genome Sequence of Thecamonas trahens ATCC 50062.</title>
        <authorList>
            <consortium name="The Broad Institute Genome Sequencing Platform"/>
            <person name="Russ C."/>
            <person name="Cuomo C."/>
            <person name="Shea T."/>
            <person name="Young S.K."/>
            <person name="Zeng Q."/>
            <person name="Koehrsen M."/>
            <person name="Haas B."/>
            <person name="Borodovsky M."/>
            <person name="Guigo R."/>
            <person name="Alvarado L."/>
            <person name="Berlin A."/>
            <person name="Bochicchio J."/>
            <person name="Borenstein D."/>
            <person name="Chapman S."/>
            <person name="Chen Z."/>
            <person name="Freedman E."/>
            <person name="Gellesch M."/>
            <person name="Goldberg J."/>
            <person name="Griggs A."/>
            <person name="Gujja S."/>
            <person name="Heilman E."/>
            <person name="Heiman D."/>
            <person name="Hepburn T."/>
            <person name="Howarth C."/>
            <person name="Jen D."/>
            <person name="Larson L."/>
            <person name="Mehta T."/>
            <person name="Park D."/>
            <person name="Pearson M."/>
            <person name="Roberts A."/>
            <person name="Saif S."/>
            <person name="Shenoy N."/>
            <person name="Sisk P."/>
            <person name="Stolte C."/>
            <person name="Sykes S."/>
            <person name="Thomson T."/>
            <person name="Walk T."/>
            <person name="White J."/>
            <person name="Yandava C."/>
            <person name="Burger G."/>
            <person name="Gray M.W."/>
            <person name="Holland P.W.H."/>
            <person name="King N."/>
            <person name="Lang F.B.F."/>
            <person name="Roger A.J."/>
            <person name="Ruiz-Trillo I."/>
            <person name="Lander E."/>
            <person name="Nusbaum C."/>
        </authorList>
    </citation>
    <scope>NUCLEOTIDE SEQUENCE [LARGE SCALE GENOMIC DNA]</scope>
    <source>
        <strain evidence="3 4">ATCC 50062</strain>
    </source>
</reference>
<protein>
    <submittedName>
        <fullName evidence="3">Uncharacterized protein</fullName>
    </submittedName>
</protein>
<name>A0A0L0D1W2_THETB</name>
<dbReference type="OrthoDB" id="190375at2759"/>
<accession>A0A0L0D1W2</accession>
<dbReference type="GeneID" id="25560035"/>